<comment type="catalytic activity">
    <reaction evidence="7">
        <text>myo-inositol(out) + H(+)(out) = myo-inositol(in) + H(+)(in)</text>
        <dbReference type="Rhea" id="RHEA:60364"/>
        <dbReference type="ChEBI" id="CHEBI:15378"/>
        <dbReference type="ChEBI" id="CHEBI:17268"/>
    </reaction>
</comment>
<evidence type="ECO:0000256" key="9">
    <source>
        <dbReference type="SAM" id="Phobius"/>
    </source>
</evidence>
<accession>A0A409YA61</accession>
<dbReference type="NCBIfam" id="TIGR00879">
    <property type="entry name" value="SP"/>
    <property type="match status" value="1"/>
</dbReference>
<keyword evidence="6 9" id="KW-0472">Membrane</keyword>
<dbReference type="InterPro" id="IPR020846">
    <property type="entry name" value="MFS_dom"/>
</dbReference>
<feature type="transmembrane region" description="Helical" evidence="9">
    <location>
        <begin position="450"/>
        <end position="467"/>
    </location>
</feature>
<evidence type="ECO:0000256" key="2">
    <source>
        <dbReference type="ARBA" id="ARBA00010992"/>
    </source>
</evidence>
<feature type="transmembrane region" description="Helical" evidence="9">
    <location>
        <begin position="224"/>
        <end position="245"/>
    </location>
</feature>
<evidence type="ECO:0000256" key="6">
    <source>
        <dbReference type="ARBA" id="ARBA00023136"/>
    </source>
</evidence>
<dbReference type="FunFam" id="1.20.1250.20:FF:000078">
    <property type="entry name" value="MFS maltose transporter, putative"/>
    <property type="match status" value="1"/>
</dbReference>
<organism evidence="11 12">
    <name type="scientific">Gymnopilus dilepis</name>
    <dbReference type="NCBI Taxonomy" id="231916"/>
    <lineage>
        <taxon>Eukaryota</taxon>
        <taxon>Fungi</taxon>
        <taxon>Dikarya</taxon>
        <taxon>Basidiomycota</taxon>
        <taxon>Agaricomycotina</taxon>
        <taxon>Agaricomycetes</taxon>
        <taxon>Agaricomycetidae</taxon>
        <taxon>Agaricales</taxon>
        <taxon>Agaricineae</taxon>
        <taxon>Hymenogastraceae</taxon>
        <taxon>Gymnopilus</taxon>
    </lineage>
</organism>
<dbReference type="STRING" id="231916.A0A409YA61"/>
<dbReference type="EMBL" id="NHYE01001041">
    <property type="protein sequence ID" value="PPQ99880.1"/>
    <property type="molecule type" value="Genomic_DNA"/>
</dbReference>
<keyword evidence="4 9" id="KW-0812">Transmembrane</keyword>
<dbReference type="SUPFAM" id="SSF103473">
    <property type="entry name" value="MFS general substrate transporter"/>
    <property type="match status" value="1"/>
</dbReference>
<evidence type="ECO:0000256" key="8">
    <source>
        <dbReference type="RuleBase" id="RU003346"/>
    </source>
</evidence>
<dbReference type="InterPro" id="IPR005828">
    <property type="entry name" value="MFS_sugar_transport-like"/>
</dbReference>
<evidence type="ECO:0000256" key="1">
    <source>
        <dbReference type="ARBA" id="ARBA00004141"/>
    </source>
</evidence>
<dbReference type="PANTHER" id="PTHR48022:SF53">
    <property type="entry name" value="ALPHA-GLUCOSIDE TRANSPORTER, PUTATIVE (AFU_ORTHOLOGUE AFUA_3G01700)-RELATED"/>
    <property type="match status" value="1"/>
</dbReference>
<comment type="caution">
    <text evidence="11">The sequence shown here is derived from an EMBL/GenBank/DDBJ whole genome shotgun (WGS) entry which is preliminary data.</text>
</comment>
<evidence type="ECO:0000313" key="12">
    <source>
        <dbReference type="Proteomes" id="UP000284706"/>
    </source>
</evidence>
<dbReference type="InParanoid" id="A0A409YA61"/>
<evidence type="ECO:0000313" key="11">
    <source>
        <dbReference type="EMBL" id="PPQ99880.1"/>
    </source>
</evidence>
<dbReference type="InterPro" id="IPR050360">
    <property type="entry name" value="MFS_Sugar_Transporters"/>
</dbReference>
<feature type="transmembrane region" description="Helical" evidence="9">
    <location>
        <begin position="134"/>
        <end position="153"/>
    </location>
</feature>
<feature type="transmembrane region" description="Helical" evidence="9">
    <location>
        <begin position="479"/>
        <end position="495"/>
    </location>
</feature>
<dbReference type="AlphaFoldDB" id="A0A409YA61"/>
<comment type="subcellular location">
    <subcellularLocation>
        <location evidence="1">Membrane</location>
        <topology evidence="1">Multi-pass membrane protein</topology>
    </subcellularLocation>
</comment>
<dbReference type="InterPro" id="IPR003663">
    <property type="entry name" value="Sugar/inositol_transpt"/>
</dbReference>
<dbReference type="Gene3D" id="1.20.1250.20">
    <property type="entry name" value="MFS general substrate transporter like domains"/>
    <property type="match status" value="1"/>
</dbReference>
<comment type="similarity">
    <text evidence="2 8">Belongs to the major facilitator superfamily. Sugar transporter (TC 2.A.1.1) family.</text>
</comment>
<evidence type="ECO:0000256" key="4">
    <source>
        <dbReference type="ARBA" id="ARBA00022692"/>
    </source>
</evidence>
<dbReference type="InterPro" id="IPR005829">
    <property type="entry name" value="Sugar_transporter_CS"/>
</dbReference>
<evidence type="ECO:0000259" key="10">
    <source>
        <dbReference type="PROSITE" id="PS50850"/>
    </source>
</evidence>
<proteinExistence type="inferred from homology"/>
<evidence type="ECO:0000256" key="3">
    <source>
        <dbReference type="ARBA" id="ARBA00022448"/>
    </source>
</evidence>
<evidence type="ECO:0000256" key="5">
    <source>
        <dbReference type="ARBA" id="ARBA00022989"/>
    </source>
</evidence>
<feature type="transmembrane region" description="Helical" evidence="9">
    <location>
        <begin position="316"/>
        <end position="336"/>
    </location>
</feature>
<dbReference type="OrthoDB" id="6612291at2759"/>
<reference evidence="11 12" key="1">
    <citation type="journal article" date="2018" name="Evol. Lett.">
        <title>Horizontal gene cluster transfer increased hallucinogenic mushroom diversity.</title>
        <authorList>
            <person name="Reynolds H.T."/>
            <person name="Vijayakumar V."/>
            <person name="Gluck-Thaler E."/>
            <person name="Korotkin H.B."/>
            <person name="Matheny P.B."/>
            <person name="Slot J.C."/>
        </authorList>
    </citation>
    <scope>NUCLEOTIDE SEQUENCE [LARGE SCALE GENOMIC DNA]</scope>
    <source>
        <strain evidence="11 12">SRW20</strain>
    </source>
</reference>
<sequence length="560" mass="62283">MSTHGIEEENVVVADNDQIVQHLDEKVLKDAAKADAAQHQMTLREAFYSHKRAIFWSMALSAALIMEGYDVVVIGSYYGQPNFLKRFGVPTTASQNGYVIPAQWQSALSNGSSAGGILGLLVNGWAADKYGPKVVMMASLVALTGFIFIMVFANSLTMLVIGEVFCGIPWGVFQTLTTAYASEVCPIHLRGYLTAYVNLCWGVGILLSSGVVKATLPINSDWSWRLPFVVQWVWIIPLFLIVWFCPESPWWLVRQGRLEEAEENLMRLSNPDVFTHDDAKNTVSMMVHTTELEKQTAGGTTYLDCFRRTDRRRTEIVMMVFAMQLLSGENLIGQGVQFLQTAGISTNLAFSLNMILNSMFIIGTIVSWGLLSLFGRRTLYTAGMFIMAVVLAIIGGLGFVKTNQSITAIGSLLIALNFIYNATLGPICYTLIGEVSSTRLRQKSIVLSRIAYQIMNITCGIIVPRMLSPLAWNWGPKSGLFWAGSAGLATLYCFLRLPETKGRSYGELDLLFEHNIPAWKFKGTKVDQFGLHKEKHESEKRDEKHEILHSEVMPFPPLVS</sequence>
<name>A0A409YA61_9AGAR</name>
<feature type="transmembrane region" description="Helical" evidence="9">
    <location>
        <begin position="193"/>
        <end position="212"/>
    </location>
</feature>
<dbReference type="PROSITE" id="PS00217">
    <property type="entry name" value="SUGAR_TRANSPORT_2"/>
    <property type="match status" value="1"/>
</dbReference>
<dbReference type="Proteomes" id="UP000284706">
    <property type="component" value="Unassembled WGS sequence"/>
</dbReference>
<protein>
    <recommendedName>
        <fullName evidence="10">Major facilitator superfamily (MFS) profile domain-containing protein</fullName>
    </recommendedName>
</protein>
<keyword evidence="3 8" id="KW-0813">Transport</keyword>
<dbReference type="InterPro" id="IPR036259">
    <property type="entry name" value="MFS_trans_sf"/>
</dbReference>
<dbReference type="PROSITE" id="PS50850">
    <property type="entry name" value="MFS"/>
    <property type="match status" value="1"/>
</dbReference>
<feature type="transmembrane region" description="Helical" evidence="9">
    <location>
        <begin position="378"/>
        <end position="400"/>
    </location>
</feature>
<evidence type="ECO:0000256" key="7">
    <source>
        <dbReference type="ARBA" id="ARBA00049119"/>
    </source>
</evidence>
<feature type="transmembrane region" description="Helical" evidence="9">
    <location>
        <begin position="348"/>
        <end position="371"/>
    </location>
</feature>
<feature type="transmembrane region" description="Helical" evidence="9">
    <location>
        <begin position="53"/>
        <end position="78"/>
    </location>
</feature>
<keyword evidence="5 9" id="KW-1133">Transmembrane helix</keyword>
<dbReference type="PANTHER" id="PTHR48022">
    <property type="entry name" value="PLASTIDIC GLUCOSE TRANSPORTER 4"/>
    <property type="match status" value="1"/>
</dbReference>
<feature type="domain" description="Major facilitator superfamily (MFS) profile" evidence="10">
    <location>
        <begin position="56"/>
        <end position="501"/>
    </location>
</feature>
<dbReference type="Pfam" id="PF00083">
    <property type="entry name" value="Sugar_tr"/>
    <property type="match status" value="1"/>
</dbReference>
<keyword evidence="12" id="KW-1185">Reference proteome</keyword>
<feature type="transmembrane region" description="Helical" evidence="9">
    <location>
        <begin position="406"/>
        <end position="429"/>
    </location>
</feature>
<dbReference type="GO" id="GO:0016020">
    <property type="term" value="C:membrane"/>
    <property type="evidence" value="ECO:0007669"/>
    <property type="project" value="UniProtKB-SubCell"/>
</dbReference>
<dbReference type="GO" id="GO:0005351">
    <property type="term" value="F:carbohydrate:proton symporter activity"/>
    <property type="evidence" value="ECO:0007669"/>
    <property type="project" value="TreeGrafter"/>
</dbReference>
<gene>
    <name evidence="11" type="ORF">CVT26_009327</name>
</gene>